<dbReference type="Gene3D" id="3.40.50.150">
    <property type="entry name" value="Vaccinia Virus protein VP39"/>
    <property type="match status" value="1"/>
</dbReference>
<feature type="domain" description="SAM-dependent methyltransferase TRM5/TYW2-type" evidence="8">
    <location>
        <begin position="433"/>
        <end position="692"/>
    </location>
</feature>
<dbReference type="InterPro" id="IPR006652">
    <property type="entry name" value="Kelch_1"/>
</dbReference>
<dbReference type="InterPro" id="IPR015915">
    <property type="entry name" value="Kelch-typ_b-propeller"/>
</dbReference>
<comment type="pathway">
    <text evidence="1">tRNA modification; wybutosine-tRNA(Phe) biosynthesis.</text>
</comment>
<evidence type="ECO:0000313" key="9">
    <source>
        <dbReference type="EMBL" id="KAL3519467.1"/>
    </source>
</evidence>
<keyword evidence="3" id="KW-0489">Methyltransferase</keyword>
<dbReference type="SUPFAM" id="SSF53335">
    <property type="entry name" value="S-adenosyl-L-methionine-dependent methyltransferases"/>
    <property type="match status" value="1"/>
</dbReference>
<dbReference type="GO" id="GO:0008168">
    <property type="term" value="F:methyltransferase activity"/>
    <property type="evidence" value="ECO:0007669"/>
    <property type="project" value="UniProtKB-KW"/>
</dbReference>
<dbReference type="PANTHER" id="PTHR23245:SF25">
    <property type="entry name" value="TRNA WYBUTOSINE-SYNTHESIZING PROTEIN 2 HOMOLOG"/>
    <property type="match status" value="1"/>
</dbReference>
<evidence type="ECO:0000256" key="6">
    <source>
        <dbReference type="ARBA" id="ARBA00022694"/>
    </source>
</evidence>
<dbReference type="PANTHER" id="PTHR23245">
    <property type="entry name" value="TRNA METHYLTRANSFERASE"/>
    <property type="match status" value="1"/>
</dbReference>
<dbReference type="Gene3D" id="3.30.300.110">
    <property type="entry name" value="Met-10+ protein-like domains"/>
    <property type="match status" value="1"/>
</dbReference>
<dbReference type="InterPro" id="IPR056743">
    <property type="entry name" value="TRM5-TYW2-like_MTfase"/>
</dbReference>
<dbReference type="AlphaFoldDB" id="A0ABD2ZMV1"/>
<dbReference type="Pfam" id="PF24681">
    <property type="entry name" value="Kelch_KLHDC2_KLHL20_DRC7"/>
    <property type="match status" value="1"/>
</dbReference>
<evidence type="ECO:0000256" key="2">
    <source>
        <dbReference type="ARBA" id="ARBA00012265"/>
    </source>
</evidence>
<dbReference type="SMART" id="SM00612">
    <property type="entry name" value="Kelch"/>
    <property type="match status" value="4"/>
</dbReference>
<comment type="catalytic activity">
    <reaction evidence="7">
        <text>4-demethylwyosine(37) in tRNA(Phe) + S-adenosyl-L-methionine = 4-demethyl-7-[(3S)-3-amino-3-carboxypropyl]wyosine(37) in tRNA(Phe) + S-methyl-5'-thioadenosine + H(+)</text>
        <dbReference type="Rhea" id="RHEA:36355"/>
        <dbReference type="Rhea" id="RHEA-COMP:10164"/>
        <dbReference type="Rhea" id="RHEA-COMP:10378"/>
        <dbReference type="ChEBI" id="CHEBI:15378"/>
        <dbReference type="ChEBI" id="CHEBI:17509"/>
        <dbReference type="ChEBI" id="CHEBI:59789"/>
        <dbReference type="ChEBI" id="CHEBI:64315"/>
        <dbReference type="ChEBI" id="CHEBI:73550"/>
        <dbReference type="EC" id="2.5.1.114"/>
    </reaction>
</comment>
<dbReference type="GO" id="GO:0032259">
    <property type="term" value="P:methylation"/>
    <property type="evidence" value="ECO:0007669"/>
    <property type="project" value="UniProtKB-KW"/>
</dbReference>
<keyword evidence="4" id="KW-0808">Transferase</keyword>
<dbReference type="EMBL" id="JBJUIK010000008">
    <property type="protein sequence ID" value="KAL3519467.1"/>
    <property type="molecule type" value="Genomic_DNA"/>
</dbReference>
<evidence type="ECO:0000256" key="7">
    <source>
        <dbReference type="ARBA" id="ARBA00049400"/>
    </source>
</evidence>
<evidence type="ECO:0000256" key="4">
    <source>
        <dbReference type="ARBA" id="ARBA00022679"/>
    </source>
</evidence>
<sequence>MILIFGGFGGIGRHARRNDLLLLDPGSGKTQVVNCQKAPCPRMGHTSITLGDSVYVIGGRADPVNILNDVWVFRMGMKEWSLLQCSGSQFTPRHRHAAAVMGSKIYIFGGVDNGAVLSALYVLDTQNLEWVVIPIQGEWPSPHHSHSMLAYGIHLYMFGGCDGEKALGDLYSFNVQTCTWKKVNMTGKRPTARFSHSMFIHKNYLGIIGRCPVSQHHRELSLLDLQSYLWKHFTVDSTGSDLFVRSTGSVVGDNLVMVGGGASCYAFGTKFSEPIKINLLPLISLAENDKKHIHCNEKGSIDKSRESFPISNKELKLIGNGSLKHDIDVEASVVNTGIRWLLRIGFFDLNENMQNLGRTYSKSLDERLLLKDISESTALNTLKECGAMKLEDDGVKVKKGPISPLKAMKEAVASLVEHKGLPTNLLEDLPSRWQRLGGIVVLPVTSFKDPAWNLIGKELWSIVAKSIGTNRLARQGLVASTGTRDSTLEILVGDNGWVEHRENGILYSFDATKCMFSWGNLSEKRRMAHLDCRDEVIVDLFAGIGYFTLPFLVRANAKQVYACEWNPHAVEALHRNLCANNVADRCIILEGDNRITAPKGVADRVCLGLLPTSEGSWVTAVRALRSNGGVMHIHGNVKDTEECLWTDHVLQAIHEIARLEGYLWEVSVLHVERVKWYAPHIRHLVADVQCRKV</sequence>
<gene>
    <name evidence="9" type="ORF">ACH5RR_017616</name>
</gene>
<protein>
    <recommendedName>
        <fullName evidence="2">tRNA(Phe) (4-demethylwyosine(37)-C(7)) aminocarboxypropyltransferase</fullName>
        <ecNumber evidence="2">2.5.1.114</ecNumber>
    </recommendedName>
</protein>
<dbReference type="SUPFAM" id="SSF117281">
    <property type="entry name" value="Kelch motif"/>
    <property type="match status" value="1"/>
</dbReference>
<dbReference type="FunFam" id="2.120.10.80:FF:000128">
    <property type="entry name" value="tRNA wybutosine-synthesizing protein 2/3/4"/>
    <property type="match status" value="1"/>
</dbReference>
<name>A0ABD2ZMV1_9GENT</name>
<dbReference type="InterPro" id="IPR029063">
    <property type="entry name" value="SAM-dependent_MTases_sf"/>
</dbReference>
<dbReference type="FunFam" id="3.40.50.150:FF:000131">
    <property type="entry name" value="tRNA wybutosine-synthesizing protein 2/3/4"/>
    <property type="match status" value="1"/>
</dbReference>
<accession>A0ABD2ZMV1</accession>
<proteinExistence type="predicted"/>
<dbReference type="CDD" id="cd02440">
    <property type="entry name" value="AdoMet_MTases"/>
    <property type="match status" value="1"/>
</dbReference>
<evidence type="ECO:0000256" key="5">
    <source>
        <dbReference type="ARBA" id="ARBA00022691"/>
    </source>
</evidence>
<evidence type="ECO:0000313" key="10">
    <source>
        <dbReference type="Proteomes" id="UP001630127"/>
    </source>
</evidence>
<dbReference type="InterPro" id="IPR030382">
    <property type="entry name" value="MeTrfase_TRM5/TYW2"/>
</dbReference>
<dbReference type="Gene3D" id="2.120.10.80">
    <property type="entry name" value="Kelch-type beta propeller"/>
    <property type="match status" value="1"/>
</dbReference>
<dbReference type="InterPro" id="IPR056744">
    <property type="entry name" value="TRM5/TYW2-like_N"/>
</dbReference>
<dbReference type="Pfam" id="PF25133">
    <property type="entry name" value="TYW2_N_2"/>
    <property type="match status" value="1"/>
</dbReference>
<dbReference type="GO" id="GO:0006400">
    <property type="term" value="P:tRNA modification"/>
    <property type="evidence" value="ECO:0007669"/>
    <property type="project" value="UniProtKB-ARBA"/>
</dbReference>
<dbReference type="GO" id="GO:0102522">
    <property type="term" value="F:tRNA 4-demethylwyosine alpha-amino-alpha-carboxypropyltransferase activity"/>
    <property type="evidence" value="ECO:0007669"/>
    <property type="project" value="UniProtKB-EC"/>
</dbReference>
<keyword evidence="5" id="KW-0949">S-adenosyl-L-methionine</keyword>
<evidence type="ECO:0000256" key="1">
    <source>
        <dbReference type="ARBA" id="ARBA00004797"/>
    </source>
</evidence>
<comment type="caution">
    <text evidence="9">The sequence shown here is derived from an EMBL/GenBank/DDBJ whole genome shotgun (WGS) entry which is preliminary data.</text>
</comment>
<dbReference type="Pfam" id="PF02475">
    <property type="entry name" value="TRM5-TYW2_MTfase"/>
    <property type="match status" value="1"/>
</dbReference>
<dbReference type="Proteomes" id="UP001630127">
    <property type="component" value="Unassembled WGS sequence"/>
</dbReference>
<keyword evidence="6" id="KW-0819">tRNA processing</keyword>
<evidence type="ECO:0000256" key="3">
    <source>
        <dbReference type="ARBA" id="ARBA00022603"/>
    </source>
</evidence>
<dbReference type="PROSITE" id="PS51684">
    <property type="entry name" value="SAM_MT_TRM5_TYW2"/>
    <property type="match status" value="1"/>
</dbReference>
<keyword evidence="10" id="KW-1185">Reference proteome</keyword>
<evidence type="ECO:0000259" key="8">
    <source>
        <dbReference type="PROSITE" id="PS51684"/>
    </source>
</evidence>
<reference evidence="9 10" key="1">
    <citation type="submission" date="2024-11" db="EMBL/GenBank/DDBJ databases">
        <title>A near-complete genome assembly of Cinchona calisaya.</title>
        <authorList>
            <person name="Lian D.C."/>
            <person name="Zhao X.W."/>
            <person name="Wei L."/>
        </authorList>
    </citation>
    <scope>NUCLEOTIDE SEQUENCE [LARGE SCALE GENOMIC DNA]</scope>
    <source>
        <tissue evidence="9">Nenye</tissue>
    </source>
</reference>
<dbReference type="EC" id="2.5.1.114" evidence="2"/>
<organism evidence="9 10">
    <name type="scientific">Cinchona calisaya</name>
    <dbReference type="NCBI Taxonomy" id="153742"/>
    <lineage>
        <taxon>Eukaryota</taxon>
        <taxon>Viridiplantae</taxon>
        <taxon>Streptophyta</taxon>
        <taxon>Embryophyta</taxon>
        <taxon>Tracheophyta</taxon>
        <taxon>Spermatophyta</taxon>
        <taxon>Magnoliopsida</taxon>
        <taxon>eudicotyledons</taxon>
        <taxon>Gunneridae</taxon>
        <taxon>Pentapetalae</taxon>
        <taxon>asterids</taxon>
        <taxon>lamiids</taxon>
        <taxon>Gentianales</taxon>
        <taxon>Rubiaceae</taxon>
        <taxon>Cinchonoideae</taxon>
        <taxon>Cinchoneae</taxon>
        <taxon>Cinchona</taxon>
    </lineage>
</organism>